<dbReference type="Pfam" id="PF00550">
    <property type="entry name" value="PP-binding"/>
    <property type="match status" value="1"/>
</dbReference>
<reference evidence="3" key="1">
    <citation type="journal article" date="2019" name="Int. J. Syst. Evol. Microbiol.">
        <title>The Global Catalogue of Microorganisms (GCM) 10K type strain sequencing project: providing services to taxonomists for standard genome sequencing and annotation.</title>
        <authorList>
            <consortium name="The Broad Institute Genomics Platform"/>
            <consortium name="The Broad Institute Genome Sequencing Center for Infectious Disease"/>
            <person name="Wu L."/>
            <person name="Ma J."/>
        </authorList>
    </citation>
    <scope>NUCLEOTIDE SEQUENCE [LARGE SCALE GENOMIC DNA]</scope>
    <source>
        <strain evidence="3">CGMCC 1.15399</strain>
    </source>
</reference>
<comment type="caution">
    <text evidence="2">The sequence shown here is derived from an EMBL/GenBank/DDBJ whole genome shotgun (WGS) entry which is preliminary data.</text>
</comment>
<dbReference type="InterPro" id="IPR009081">
    <property type="entry name" value="PP-bd_ACP"/>
</dbReference>
<evidence type="ECO:0000313" key="3">
    <source>
        <dbReference type="Proteomes" id="UP001597097"/>
    </source>
</evidence>
<keyword evidence="3" id="KW-1185">Reference proteome</keyword>
<proteinExistence type="predicted"/>
<organism evidence="2 3">
    <name type="scientific">Nonomuraea guangzhouensis</name>
    <dbReference type="NCBI Taxonomy" id="1291555"/>
    <lineage>
        <taxon>Bacteria</taxon>
        <taxon>Bacillati</taxon>
        <taxon>Actinomycetota</taxon>
        <taxon>Actinomycetes</taxon>
        <taxon>Streptosporangiales</taxon>
        <taxon>Streptosporangiaceae</taxon>
        <taxon>Nonomuraea</taxon>
    </lineage>
</organism>
<protein>
    <submittedName>
        <fullName evidence="2">Acyl carrier protein</fullName>
    </submittedName>
</protein>
<dbReference type="Proteomes" id="UP001597097">
    <property type="component" value="Unassembled WGS sequence"/>
</dbReference>
<gene>
    <name evidence="2" type="ORF">ACFSJ0_00030</name>
</gene>
<name>A0ABW4FZ25_9ACTN</name>
<evidence type="ECO:0000259" key="1">
    <source>
        <dbReference type="PROSITE" id="PS50075"/>
    </source>
</evidence>
<dbReference type="RefSeq" id="WP_219536916.1">
    <property type="nucleotide sequence ID" value="NZ_JAHKRM010000033.1"/>
</dbReference>
<sequence length="82" mass="9201">MRQADDVIGELVAFVSAAVGRRLAEEDDYFELGLADSLFALELVTFIEHRFGFTIEVEDLDLDNFRTVSRLSGFVARKCGAR</sequence>
<dbReference type="PROSITE" id="PS50075">
    <property type="entry name" value="CARRIER"/>
    <property type="match status" value="1"/>
</dbReference>
<evidence type="ECO:0000313" key="2">
    <source>
        <dbReference type="EMBL" id="MFD1535394.1"/>
    </source>
</evidence>
<feature type="domain" description="Carrier" evidence="1">
    <location>
        <begin position="2"/>
        <end position="79"/>
    </location>
</feature>
<dbReference type="EMBL" id="JBHUCM010000001">
    <property type="protein sequence ID" value="MFD1535394.1"/>
    <property type="molecule type" value="Genomic_DNA"/>
</dbReference>
<accession>A0ABW4FZ25</accession>